<dbReference type="EMBL" id="HBUE01285344">
    <property type="protein sequence ID" value="CAG6571211.1"/>
    <property type="molecule type" value="Transcribed_RNA"/>
</dbReference>
<dbReference type="EMBL" id="HBUE01136798">
    <property type="protein sequence ID" value="CAG6498951.1"/>
    <property type="molecule type" value="Transcribed_RNA"/>
</dbReference>
<dbReference type="EMBL" id="HBUE01179759">
    <property type="protein sequence ID" value="CAG6519657.1"/>
    <property type="molecule type" value="Transcribed_RNA"/>
</dbReference>
<reference evidence="2" key="1">
    <citation type="submission" date="2021-05" db="EMBL/GenBank/DDBJ databases">
        <authorList>
            <person name="Alioto T."/>
            <person name="Alioto T."/>
            <person name="Gomez Garrido J."/>
        </authorList>
    </citation>
    <scope>NUCLEOTIDE SEQUENCE</scope>
</reference>
<evidence type="ECO:0000313" key="2">
    <source>
        <dbReference type="EMBL" id="CAG6498951.1"/>
    </source>
</evidence>
<accession>A0A8D8CXR6</accession>
<feature type="compositionally biased region" description="Polar residues" evidence="1">
    <location>
        <begin position="1"/>
        <end position="11"/>
    </location>
</feature>
<proteinExistence type="predicted"/>
<dbReference type="AlphaFoldDB" id="A0A8D8CXR6"/>
<evidence type="ECO:0000256" key="1">
    <source>
        <dbReference type="SAM" id="MobiDB-lite"/>
    </source>
</evidence>
<organism evidence="2">
    <name type="scientific">Culex pipiens</name>
    <name type="common">House mosquito</name>
    <dbReference type="NCBI Taxonomy" id="7175"/>
    <lineage>
        <taxon>Eukaryota</taxon>
        <taxon>Metazoa</taxon>
        <taxon>Ecdysozoa</taxon>
        <taxon>Arthropoda</taxon>
        <taxon>Hexapoda</taxon>
        <taxon>Insecta</taxon>
        <taxon>Pterygota</taxon>
        <taxon>Neoptera</taxon>
        <taxon>Endopterygota</taxon>
        <taxon>Diptera</taxon>
        <taxon>Nematocera</taxon>
        <taxon>Culicoidea</taxon>
        <taxon>Culicidae</taxon>
        <taxon>Culicinae</taxon>
        <taxon>Culicini</taxon>
        <taxon>Culex</taxon>
        <taxon>Culex</taxon>
    </lineage>
</organism>
<feature type="compositionally biased region" description="Low complexity" evidence="1">
    <location>
        <begin position="12"/>
        <end position="30"/>
    </location>
</feature>
<protein>
    <submittedName>
        <fullName evidence="2">(northern house mosquito) hypothetical protein</fullName>
    </submittedName>
</protein>
<feature type="region of interest" description="Disordered" evidence="1">
    <location>
        <begin position="1"/>
        <end position="79"/>
    </location>
</feature>
<sequence length="166" mass="18770">MLNTAPRESQNTPRTRSSPKTTPSRSTARPRANRPPSSSGSRTVTWSSWTPTTSCSPRGPSSSCERSTAKRTRTMGCTGAWPATKPERFTVGTRPCRWRFSAMTFGLSRRIRGLRPGRRPCWSAERRRAIRNRRSSGGRMMFSWSWMTTGVGRIWPGCGWWIRGIC</sequence>
<feature type="compositionally biased region" description="Low complexity" evidence="1">
    <location>
        <begin position="37"/>
        <end position="58"/>
    </location>
</feature>
<dbReference type="EMBL" id="HBUE01179761">
    <property type="protein sequence ID" value="CAG6519660.1"/>
    <property type="molecule type" value="Transcribed_RNA"/>
</dbReference>
<name>A0A8D8CXR6_CULPI</name>
<dbReference type="EMBL" id="HBUE01285342">
    <property type="protein sequence ID" value="CAG6571208.1"/>
    <property type="molecule type" value="Transcribed_RNA"/>
</dbReference>